<evidence type="ECO:0000313" key="1">
    <source>
        <dbReference type="EMBL" id="XDU99670.1"/>
    </source>
</evidence>
<protein>
    <recommendedName>
        <fullName evidence="2">Lipoprotein</fullName>
    </recommendedName>
</protein>
<dbReference type="AlphaFoldDB" id="A0AB39WCM5"/>
<dbReference type="PROSITE" id="PS51257">
    <property type="entry name" value="PROKAR_LIPOPROTEIN"/>
    <property type="match status" value="1"/>
</dbReference>
<evidence type="ECO:0008006" key="2">
    <source>
        <dbReference type="Google" id="ProtNLM"/>
    </source>
</evidence>
<dbReference type="EMBL" id="CP165626">
    <property type="protein sequence ID" value="XDU99670.1"/>
    <property type="molecule type" value="Genomic_DNA"/>
</dbReference>
<name>A0AB39WCM5_9FLAO</name>
<proteinExistence type="predicted"/>
<dbReference type="RefSeq" id="WP_369766128.1">
    <property type="nucleotide sequence ID" value="NZ_CP165626.1"/>
</dbReference>
<reference evidence="1" key="1">
    <citation type="submission" date="2024-07" db="EMBL/GenBank/DDBJ databases">
        <authorList>
            <person name="Biller S.J."/>
        </authorList>
    </citation>
    <scope>NUCLEOTIDE SEQUENCE</scope>
    <source>
        <strain evidence="1">WC2416</strain>
    </source>
</reference>
<sequence>MIKKFLLLGLIVTQLTTSCSSDNTESTEVTSENLNDQIANLIKQPYSKLTPAEQKVKLEAEANTMLVEMNTSKTSGAIEAIQNLENLLEVRSVDIFDGKFNNEIENILNVSGVYGIYTWNNTNKIWVKTASSTELKFVFPAKASSTTNNASLSSKAIESNIKVKITDTYGNWVYDPTIEDYIQTPSVYDEIFLPTSVDATLTIDNAQAATFVTNAKYTGTKETPDESNFKMVLNDGYAYGISSKKGDVNSVESTFTYKEKNLVKFTLGSTAKIDALIDDNEALVSYRGKANGLVELMDNFVIVADIDIAGLGNDQTALEKTLVEPDYNTSTYYSKINDYNKAYSEAEVLANNKNMKLILVSKKDGTKIADVISRSVKGYSDIYHYEWNAADKYWSWNDNNTGMLYQEYDQVSYLKFNDNTEVEMSAYFSTGFDDLEKKFEVFLKSFER</sequence>
<organism evidence="1">
    <name type="scientific">Flavobacterium sp. WC2416</name>
    <dbReference type="NCBI Taxonomy" id="3234141"/>
    <lineage>
        <taxon>Bacteria</taxon>
        <taxon>Pseudomonadati</taxon>
        <taxon>Bacteroidota</taxon>
        <taxon>Flavobacteriia</taxon>
        <taxon>Flavobacteriales</taxon>
        <taxon>Flavobacteriaceae</taxon>
        <taxon>Flavobacterium</taxon>
    </lineage>
</organism>
<accession>A0AB39WCM5</accession>
<gene>
    <name evidence="1" type="ORF">AB3G39_04705</name>
</gene>